<protein>
    <submittedName>
        <fullName evidence="1">Uncharacterized protein</fullName>
    </submittedName>
</protein>
<reference evidence="1 2" key="1">
    <citation type="submission" date="2019-03" db="EMBL/GenBank/DDBJ databases">
        <authorList>
            <consortium name="Pathogen Informatics"/>
        </authorList>
    </citation>
    <scope>NUCLEOTIDE SEQUENCE [LARGE SCALE GENOMIC DNA]</scope>
    <source>
        <strain evidence="1 2">NCTC12282</strain>
    </source>
</reference>
<name>A0A484ZDZ8_9GAMM</name>
<dbReference type="EMBL" id="CAADJA010000002">
    <property type="protein sequence ID" value="VFS45733.1"/>
    <property type="molecule type" value="Genomic_DNA"/>
</dbReference>
<sequence length="44" mass="4985">MKITSLTAVYSLNSTLYLAKKVLKTIIINQLKDGMVIDRTKEND</sequence>
<evidence type="ECO:0000313" key="2">
    <source>
        <dbReference type="Proteomes" id="UP000373449"/>
    </source>
</evidence>
<evidence type="ECO:0000313" key="1">
    <source>
        <dbReference type="EMBL" id="VFS45733.1"/>
    </source>
</evidence>
<dbReference type="AlphaFoldDB" id="A0A484ZDZ8"/>
<dbReference type="Proteomes" id="UP000373449">
    <property type="component" value="Unassembled WGS sequence"/>
</dbReference>
<accession>A0A484ZDZ8</accession>
<organism evidence="1 2">
    <name type="scientific">Budvicia aquatica</name>
    <dbReference type="NCBI Taxonomy" id="82979"/>
    <lineage>
        <taxon>Bacteria</taxon>
        <taxon>Pseudomonadati</taxon>
        <taxon>Pseudomonadota</taxon>
        <taxon>Gammaproteobacteria</taxon>
        <taxon>Enterobacterales</taxon>
        <taxon>Budviciaceae</taxon>
        <taxon>Budvicia</taxon>
    </lineage>
</organism>
<proteinExistence type="predicted"/>
<gene>
    <name evidence="1" type="ORF">NCTC12282_00616</name>
</gene>